<keyword evidence="1" id="KW-1133">Transmembrane helix</keyword>
<keyword evidence="1" id="KW-0472">Membrane</keyword>
<evidence type="ECO:0000313" key="3">
    <source>
        <dbReference type="Proteomes" id="UP000694558"/>
    </source>
</evidence>
<organism evidence="2 3">
    <name type="scientific">Scophthalmus maximus</name>
    <name type="common">Turbot</name>
    <name type="synonym">Psetta maxima</name>
    <dbReference type="NCBI Taxonomy" id="52904"/>
    <lineage>
        <taxon>Eukaryota</taxon>
        <taxon>Metazoa</taxon>
        <taxon>Chordata</taxon>
        <taxon>Craniata</taxon>
        <taxon>Vertebrata</taxon>
        <taxon>Euteleostomi</taxon>
        <taxon>Actinopterygii</taxon>
        <taxon>Neopterygii</taxon>
        <taxon>Teleostei</taxon>
        <taxon>Neoteleostei</taxon>
        <taxon>Acanthomorphata</taxon>
        <taxon>Carangaria</taxon>
        <taxon>Pleuronectiformes</taxon>
        <taxon>Pleuronectoidei</taxon>
        <taxon>Scophthalmidae</taxon>
        <taxon>Scophthalmus</taxon>
    </lineage>
</organism>
<reference evidence="2" key="1">
    <citation type="submission" date="2023-05" db="EMBL/GenBank/DDBJ databases">
        <title>High-quality long-read genome of Scophthalmus maximus.</title>
        <authorList>
            <person name="Lien S."/>
            <person name="Martinez P."/>
        </authorList>
    </citation>
    <scope>NUCLEOTIDE SEQUENCE [LARGE SCALE GENOMIC DNA]</scope>
</reference>
<feature type="transmembrane region" description="Helical" evidence="1">
    <location>
        <begin position="39"/>
        <end position="57"/>
    </location>
</feature>
<proteinExistence type="predicted"/>
<dbReference type="Proteomes" id="UP000694558">
    <property type="component" value="Chromosome 7"/>
</dbReference>
<evidence type="ECO:0000313" key="2">
    <source>
        <dbReference type="Ensembl" id="ENSSMAP00000057781.1"/>
    </source>
</evidence>
<evidence type="ECO:0000256" key="1">
    <source>
        <dbReference type="SAM" id="Phobius"/>
    </source>
</evidence>
<dbReference type="AlphaFoldDB" id="A0A8D3DE22"/>
<protein>
    <submittedName>
        <fullName evidence="2">Uncharacterized protein</fullName>
    </submittedName>
</protein>
<keyword evidence="1" id="KW-0812">Transmembrane</keyword>
<sequence>SRGKKIIGVVLLAAHTHTHRDFGVQTDREPFFFFFKRSYGFPVLILAVCLIMQRFVLSHAKCICLFRSESKTTVSTSGRFDSICTFSATDCK</sequence>
<dbReference type="Ensembl" id="ENSSMAT00000064390.1">
    <property type="protein sequence ID" value="ENSSMAP00000057781.1"/>
    <property type="gene ID" value="ENSSMAG00000034543.1"/>
</dbReference>
<name>A0A8D3DE22_SCOMX</name>
<accession>A0A8D3DE22</accession>
<reference evidence="2" key="2">
    <citation type="submission" date="2025-08" db="UniProtKB">
        <authorList>
            <consortium name="Ensembl"/>
        </authorList>
    </citation>
    <scope>IDENTIFICATION</scope>
</reference>